<dbReference type="EMBL" id="JAQQKX010000005">
    <property type="protein sequence ID" value="MDC7683252.1"/>
    <property type="molecule type" value="Genomic_DNA"/>
</dbReference>
<feature type="domain" description="HNH nuclease" evidence="1">
    <location>
        <begin position="128"/>
        <end position="167"/>
    </location>
</feature>
<keyword evidence="2" id="KW-0255">Endonuclease</keyword>
<keyword evidence="2" id="KW-0378">Hydrolase</keyword>
<dbReference type="Proteomes" id="UP001214854">
    <property type="component" value="Unassembled WGS sequence"/>
</dbReference>
<dbReference type="GO" id="GO:0004519">
    <property type="term" value="F:endonuclease activity"/>
    <property type="evidence" value="ECO:0007669"/>
    <property type="project" value="UniProtKB-KW"/>
</dbReference>
<keyword evidence="3" id="KW-1185">Reference proteome</keyword>
<dbReference type="RefSeq" id="WP_272747726.1">
    <property type="nucleotide sequence ID" value="NZ_JAQQKX010000005.1"/>
</dbReference>
<dbReference type="InterPro" id="IPR044925">
    <property type="entry name" value="His-Me_finger_sf"/>
</dbReference>
<reference evidence="2 3" key="1">
    <citation type="submission" date="2023-01" db="EMBL/GenBank/DDBJ databases">
        <title>Novel species of the genus Asticcacaulis isolated from rivers.</title>
        <authorList>
            <person name="Lu H."/>
        </authorList>
    </citation>
    <scope>NUCLEOTIDE SEQUENCE [LARGE SCALE GENOMIC DNA]</scope>
    <source>
        <strain evidence="2 3">BYS171W</strain>
    </source>
</reference>
<gene>
    <name evidence="2" type="ORF">PQU92_08185</name>
</gene>
<keyword evidence="2" id="KW-0540">Nuclease</keyword>
<dbReference type="SUPFAM" id="SSF54060">
    <property type="entry name" value="His-Me finger endonucleases"/>
    <property type="match status" value="1"/>
</dbReference>
<evidence type="ECO:0000313" key="2">
    <source>
        <dbReference type="EMBL" id="MDC7683252.1"/>
    </source>
</evidence>
<evidence type="ECO:0000313" key="3">
    <source>
        <dbReference type="Proteomes" id="UP001214854"/>
    </source>
</evidence>
<name>A0ABT5HT61_9CAUL</name>
<dbReference type="InterPro" id="IPR003615">
    <property type="entry name" value="HNH_nuc"/>
</dbReference>
<organism evidence="2 3">
    <name type="scientific">Asticcacaulis aquaticus</name>
    <dbReference type="NCBI Taxonomy" id="2984212"/>
    <lineage>
        <taxon>Bacteria</taxon>
        <taxon>Pseudomonadati</taxon>
        <taxon>Pseudomonadota</taxon>
        <taxon>Alphaproteobacteria</taxon>
        <taxon>Caulobacterales</taxon>
        <taxon>Caulobacteraceae</taxon>
        <taxon>Asticcacaulis</taxon>
    </lineage>
</organism>
<evidence type="ECO:0000259" key="1">
    <source>
        <dbReference type="Pfam" id="PF13392"/>
    </source>
</evidence>
<accession>A0ABT5HT61</accession>
<dbReference type="Pfam" id="PF13392">
    <property type="entry name" value="HNH_3"/>
    <property type="match status" value="1"/>
</dbReference>
<sequence>MKGVWIAYSEAELDWIERHKTMVRKEAHKLFVETFARDDVAFQNYNALCKRKGWLTGRTGRIEPDNVPHNEGQKMPFHPNSAATRFKKGSVPANRKFFGHERVGKDGYIEMSVDQVNPHTGHSRRYMHKHRYLWEQQHGPVPEGHVLKCLDGDRTNTSPENWECVPRGVAVHLGGRAAIQYDHADPELKPSIMAVAKVKYQVRQRRAKKGGLLMAAT</sequence>
<comment type="caution">
    <text evidence="2">The sequence shown here is derived from an EMBL/GenBank/DDBJ whole genome shotgun (WGS) entry which is preliminary data.</text>
</comment>
<protein>
    <submittedName>
        <fullName evidence="2">HNH endonuclease signature motif containing protein</fullName>
    </submittedName>
</protein>
<proteinExistence type="predicted"/>